<name>A0A6A6M9Q1_HEVBR</name>
<dbReference type="Proteomes" id="UP000467840">
    <property type="component" value="Chromosome 17"/>
</dbReference>
<dbReference type="Pfam" id="PF14372">
    <property type="entry name" value="hAT-like_RNase-H"/>
    <property type="match status" value="1"/>
</dbReference>
<feature type="domain" description="hAT-like transposase RNase-H fold" evidence="2">
    <location>
        <begin position="170"/>
        <end position="269"/>
    </location>
</feature>
<accession>A0A6A6M9Q1</accession>
<comment type="caution">
    <text evidence="3">The sequence shown here is derived from an EMBL/GenBank/DDBJ whole genome shotgun (WGS) entry which is preliminary data.</text>
</comment>
<evidence type="ECO:0000259" key="2">
    <source>
        <dbReference type="Pfam" id="PF14372"/>
    </source>
</evidence>
<dbReference type="InterPro" id="IPR012337">
    <property type="entry name" value="RNaseH-like_sf"/>
</dbReference>
<dbReference type="InterPro" id="IPR052035">
    <property type="entry name" value="ZnF_BED_domain_contain"/>
</dbReference>
<dbReference type="EMBL" id="JAAGAX010000007">
    <property type="protein sequence ID" value="KAF2308679.1"/>
    <property type="molecule type" value="Genomic_DNA"/>
</dbReference>
<protein>
    <recommendedName>
        <fullName evidence="2">hAT-like transposase RNase-H fold domain-containing protein</fullName>
    </recommendedName>
</protein>
<dbReference type="SUPFAM" id="SSF53098">
    <property type="entry name" value="Ribonuclease H-like"/>
    <property type="match status" value="1"/>
</dbReference>
<dbReference type="GO" id="GO:0003677">
    <property type="term" value="F:DNA binding"/>
    <property type="evidence" value="ECO:0007669"/>
    <property type="project" value="UniProtKB-KW"/>
</dbReference>
<sequence length="299" mass="35013">MDTFTKWNIETKISTITVDNCSTNDGMISIILEKLYGDLLYDGAILNMRCCAHIFNLIVKDVLSTIEHSLARIRDSVAFWLATPQRVENFEEVAKQVKLSYGKKLSLDCKTRWNSTYLMLQTAIQYNDVFPRLRIREKHHTNVPTELDWELANKVAEKLQHLYAITQLFSGRKYLTTNCFFIQICDLRINMVEWMNSDGEIIKATSSKIFEKFEKYWSVVHIVLAVVVILDPRYKMKVVEFYFPMIYGENALSEIEQVKTTFYNLFNDYQSQIKSKYHGTSILPTQVIENSSFYDSKYE</sequence>
<evidence type="ECO:0000256" key="1">
    <source>
        <dbReference type="ARBA" id="ARBA00023125"/>
    </source>
</evidence>
<organism evidence="3 4">
    <name type="scientific">Hevea brasiliensis</name>
    <name type="common">Para rubber tree</name>
    <name type="synonym">Siphonia brasiliensis</name>
    <dbReference type="NCBI Taxonomy" id="3981"/>
    <lineage>
        <taxon>Eukaryota</taxon>
        <taxon>Viridiplantae</taxon>
        <taxon>Streptophyta</taxon>
        <taxon>Embryophyta</taxon>
        <taxon>Tracheophyta</taxon>
        <taxon>Spermatophyta</taxon>
        <taxon>Magnoliopsida</taxon>
        <taxon>eudicotyledons</taxon>
        <taxon>Gunneridae</taxon>
        <taxon>Pentapetalae</taxon>
        <taxon>rosids</taxon>
        <taxon>fabids</taxon>
        <taxon>Malpighiales</taxon>
        <taxon>Euphorbiaceae</taxon>
        <taxon>Crotonoideae</taxon>
        <taxon>Micrandreae</taxon>
        <taxon>Hevea</taxon>
    </lineage>
</organism>
<proteinExistence type="predicted"/>
<keyword evidence="1" id="KW-0238">DNA-binding</keyword>
<dbReference type="PANTHER" id="PTHR46481">
    <property type="entry name" value="ZINC FINGER BED DOMAIN-CONTAINING PROTEIN 4"/>
    <property type="match status" value="1"/>
</dbReference>
<evidence type="ECO:0000313" key="3">
    <source>
        <dbReference type="EMBL" id="KAF2308679.1"/>
    </source>
</evidence>
<keyword evidence="4" id="KW-1185">Reference proteome</keyword>
<gene>
    <name evidence="3" type="ORF">GH714_012224</name>
</gene>
<dbReference type="InterPro" id="IPR025525">
    <property type="entry name" value="hAT-like_transposase_RNase-H"/>
</dbReference>
<dbReference type="PANTHER" id="PTHR46481:SF11">
    <property type="entry name" value="ZINC FINGER BED DOMAIN-CONTAINING PROTEIN RICESLEEPER 2-LIKE"/>
    <property type="match status" value="1"/>
</dbReference>
<dbReference type="AlphaFoldDB" id="A0A6A6M9Q1"/>
<reference evidence="3 4" key="1">
    <citation type="journal article" date="2020" name="Mol. Plant">
        <title>The Chromosome-Based Rubber Tree Genome Provides New Insights into Spurge Genome Evolution and Rubber Biosynthesis.</title>
        <authorList>
            <person name="Liu J."/>
            <person name="Shi C."/>
            <person name="Shi C.C."/>
            <person name="Li W."/>
            <person name="Zhang Q.J."/>
            <person name="Zhang Y."/>
            <person name="Li K."/>
            <person name="Lu H.F."/>
            <person name="Shi C."/>
            <person name="Zhu S.T."/>
            <person name="Xiao Z.Y."/>
            <person name="Nan H."/>
            <person name="Yue Y."/>
            <person name="Zhu X.G."/>
            <person name="Wu Y."/>
            <person name="Hong X.N."/>
            <person name="Fan G.Y."/>
            <person name="Tong Y."/>
            <person name="Zhang D."/>
            <person name="Mao C.L."/>
            <person name="Liu Y.L."/>
            <person name="Hao S.J."/>
            <person name="Liu W.Q."/>
            <person name="Lv M.Q."/>
            <person name="Zhang H.B."/>
            <person name="Liu Y."/>
            <person name="Hu-Tang G.R."/>
            <person name="Wang J.P."/>
            <person name="Wang J.H."/>
            <person name="Sun Y.H."/>
            <person name="Ni S.B."/>
            <person name="Chen W.B."/>
            <person name="Zhang X.C."/>
            <person name="Jiao Y.N."/>
            <person name="Eichler E.E."/>
            <person name="Li G.H."/>
            <person name="Liu X."/>
            <person name="Gao L.Z."/>
        </authorList>
    </citation>
    <scope>NUCLEOTIDE SEQUENCE [LARGE SCALE GENOMIC DNA]</scope>
    <source>
        <strain evidence="4">cv. GT1</strain>
        <tissue evidence="3">Leaf</tissue>
    </source>
</reference>
<evidence type="ECO:0000313" key="4">
    <source>
        <dbReference type="Proteomes" id="UP000467840"/>
    </source>
</evidence>